<accession>A0ABW3FPM1</accession>
<protein>
    <submittedName>
        <fullName evidence="2">Uncharacterized protein</fullName>
    </submittedName>
</protein>
<name>A0ABW3FPM1_9PSEU</name>
<evidence type="ECO:0000256" key="1">
    <source>
        <dbReference type="SAM" id="MobiDB-lite"/>
    </source>
</evidence>
<reference evidence="3" key="1">
    <citation type="journal article" date="2019" name="Int. J. Syst. Evol. Microbiol.">
        <title>The Global Catalogue of Microorganisms (GCM) 10K type strain sequencing project: providing services to taxonomists for standard genome sequencing and annotation.</title>
        <authorList>
            <consortium name="The Broad Institute Genomics Platform"/>
            <consortium name="The Broad Institute Genome Sequencing Center for Infectious Disease"/>
            <person name="Wu L."/>
            <person name="Ma J."/>
        </authorList>
    </citation>
    <scope>NUCLEOTIDE SEQUENCE [LARGE SCALE GENOMIC DNA]</scope>
    <source>
        <strain evidence="3">CCUG 56401</strain>
    </source>
</reference>
<evidence type="ECO:0000313" key="3">
    <source>
        <dbReference type="Proteomes" id="UP001597018"/>
    </source>
</evidence>
<evidence type="ECO:0000313" key="2">
    <source>
        <dbReference type="EMBL" id="MFD0919627.1"/>
    </source>
</evidence>
<gene>
    <name evidence="2" type="ORF">ACFQ16_07715</name>
</gene>
<sequence>MVSVEAPVDSRNTTRQAQLKSGLRFGLKENVRRSSRARKAGRSVGLSRRSRRTSNMHAAVTGANAPGIMTIQNGDSWASPSRVVRGLPRRAQAVDEQVDGHPRRHAAVEAFQESAQWRRAARCRVERVRGAFESANGIAVCGRRIPVSGDDGMLRIP</sequence>
<dbReference type="RefSeq" id="WP_263252474.1">
    <property type="nucleotide sequence ID" value="NZ_BAABLT010000001.1"/>
</dbReference>
<feature type="region of interest" description="Disordered" evidence="1">
    <location>
        <begin position="1"/>
        <end position="76"/>
    </location>
</feature>
<dbReference type="EMBL" id="JBHTIW010000003">
    <property type="protein sequence ID" value="MFD0919627.1"/>
    <property type="molecule type" value="Genomic_DNA"/>
</dbReference>
<keyword evidence="3" id="KW-1185">Reference proteome</keyword>
<dbReference type="Proteomes" id="UP001597018">
    <property type="component" value="Unassembled WGS sequence"/>
</dbReference>
<feature type="compositionally biased region" description="Polar residues" evidence="1">
    <location>
        <begin position="10"/>
        <end position="19"/>
    </location>
</feature>
<comment type="caution">
    <text evidence="2">The sequence shown here is derived from an EMBL/GenBank/DDBJ whole genome shotgun (WGS) entry which is preliminary data.</text>
</comment>
<proteinExistence type="predicted"/>
<organism evidence="2 3">
    <name type="scientific">Saccharopolyspora rosea</name>
    <dbReference type="NCBI Taxonomy" id="524884"/>
    <lineage>
        <taxon>Bacteria</taxon>
        <taxon>Bacillati</taxon>
        <taxon>Actinomycetota</taxon>
        <taxon>Actinomycetes</taxon>
        <taxon>Pseudonocardiales</taxon>
        <taxon>Pseudonocardiaceae</taxon>
        <taxon>Saccharopolyspora</taxon>
    </lineage>
</organism>